<dbReference type="EMBL" id="BKCJ011069237">
    <property type="protein sequence ID" value="GFC79182.1"/>
    <property type="molecule type" value="Genomic_DNA"/>
</dbReference>
<accession>A0A699R5F9</accession>
<reference evidence="1" key="1">
    <citation type="journal article" date="2019" name="Sci. Rep.">
        <title>Draft genome of Tanacetum cinerariifolium, the natural source of mosquito coil.</title>
        <authorList>
            <person name="Yamashiro T."/>
            <person name="Shiraishi A."/>
            <person name="Satake H."/>
            <person name="Nakayama K."/>
        </authorList>
    </citation>
    <scope>NUCLEOTIDE SEQUENCE</scope>
</reference>
<sequence>MLVIVPFENLKLGDSDDSMFRVDISSRLPVDCKSVKLLTFAPSMRDSSKSIFVIADRFLTPHCVRHQVFNPLDVPIICCLSLGYKTCVLATEGTA</sequence>
<name>A0A699R5F9_TANCI</name>
<evidence type="ECO:0000313" key="1">
    <source>
        <dbReference type="EMBL" id="GFC79182.1"/>
    </source>
</evidence>
<comment type="caution">
    <text evidence="1">The sequence shown here is derived from an EMBL/GenBank/DDBJ whole genome shotgun (WGS) entry which is preliminary data.</text>
</comment>
<protein>
    <submittedName>
        <fullName evidence="1">Uncharacterized protein</fullName>
    </submittedName>
</protein>
<organism evidence="1">
    <name type="scientific">Tanacetum cinerariifolium</name>
    <name type="common">Dalmatian daisy</name>
    <name type="synonym">Chrysanthemum cinerariifolium</name>
    <dbReference type="NCBI Taxonomy" id="118510"/>
    <lineage>
        <taxon>Eukaryota</taxon>
        <taxon>Viridiplantae</taxon>
        <taxon>Streptophyta</taxon>
        <taxon>Embryophyta</taxon>
        <taxon>Tracheophyta</taxon>
        <taxon>Spermatophyta</taxon>
        <taxon>Magnoliopsida</taxon>
        <taxon>eudicotyledons</taxon>
        <taxon>Gunneridae</taxon>
        <taxon>Pentapetalae</taxon>
        <taxon>asterids</taxon>
        <taxon>campanulids</taxon>
        <taxon>Asterales</taxon>
        <taxon>Asteraceae</taxon>
        <taxon>Asteroideae</taxon>
        <taxon>Anthemideae</taxon>
        <taxon>Anthemidinae</taxon>
        <taxon>Tanacetum</taxon>
    </lineage>
</organism>
<feature type="non-terminal residue" evidence="1">
    <location>
        <position position="95"/>
    </location>
</feature>
<gene>
    <name evidence="1" type="ORF">Tci_851152</name>
</gene>
<dbReference type="AlphaFoldDB" id="A0A699R5F9"/>
<proteinExistence type="predicted"/>